<keyword evidence="4" id="KW-0233">DNA recombination</keyword>
<dbReference type="PANTHER" id="PTHR45900:SF1">
    <property type="entry name" value="MITOCHONDRIAL DNA REPAIR PROTEIN RECA HOMOLOG-RELATED"/>
    <property type="match status" value="1"/>
</dbReference>
<dbReference type="GO" id="GO:0003697">
    <property type="term" value="F:single-stranded DNA binding"/>
    <property type="evidence" value="ECO:0007669"/>
    <property type="project" value="InterPro"/>
</dbReference>
<evidence type="ECO:0000313" key="7">
    <source>
        <dbReference type="Proteomes" id="UP000289738"/>
    </source>
</evidence>
<sequence>MIRIPAVLCETCPSGCLTLDCALGGGLPKGRIAEIFGPESSGKSTLALHAIADVQIIHLYNNNVLDVNMF</sequence>
<feature type="domain" description="RecA family profile 1" evidence="5">
    <location>
        <begin position="8"/>
        <end position="70"/>
    </location>
</feature>
<keyword evidence="3" id="KW-0067">ATP-binding</keyword>
<evidence type="ECO:0000313" key="6">
    <source>
        <dbReference type="EMBL" id="RYR77764.1"/>
    </source>
</evidence>
<dbReference type="InterPro" id="IPR027417">
    <property type="entry name" value="P-loop_NTPase"/>
</dbReference>
<evidence type="ECO:0000256" key="4">
    <source>
        <dbReference type="ARBA" id="ARBA00023172"/>
    </source>
</evidence>
<dbReference type="AlphaFoldDB" id="A0A445EQK5"/>
<evidence type="ECO:0000256" key="2">
    <source>
        <dbReference type="ARBA" id="ARBA00022741"/>
    </source>
</evidence>
<keyword evidence="7" id="KW-1185">Reference proteome</keyword>
<comment type="similarity">
    <text evidence="1">Belongs to the RecA family.</text>
</comment>
<proteinExistence type="inferred from homology"/>
<dbReference type="GO" id="GO:0006281">
    <property type="term" value="P:DNA repair"/>
    <property type="evidence" value="ECO:0007669"/>
    <property type="project" value="InterPro"/>
</dbReference>
<dbReference type="Proteomes" id="UP000289738">
    <property type="component" value="Chromosome A01"/>
</dbReference>
<dbReference type="GO" id="GO:0005524">
    <property type="term" value="F:ATP binding"/>
    <property type="evidence" value="ECO:0007669"/>
    <property type="project" value="UniProtKB-KW"/>
</dbReference>
<keyword evidence="2" id="KW-0547">Nucleotide-binding</keyword>
<accession>A0A445EQK5</accession>
<reference evidence="6 7" key="1">
    <citation type="submission" date="2019-01" db="EMBL/GenBank/DDBJ databases">
        <title>Sequencing of cultivated peanut Arachis hypogaea provides insights into genome evolution and oil improvement.</title>
        <authorList>
            <person name="Chen X."/>
        </authorList>
    </citation>
    <scope>NUCLEOTIDE SEQUENCE [LARGE SCALE GENOMIC DNA]</scope>
    <source>
        <strain evidence="7">cv. Fuhuasheng</strain>
        <tissue evidence="6">Leaves</tissue>
    </source>
</reference>
<dbReference type="PANTHER" id="PTHR45900">
    <property type="entry name" value="RECA"/>
    <property type="match status" value="1"/>
</dbReference>
<dbReference type="GO" id="GO:0140664">
    <property type="term" value="F:ATP-dependent DNA damage sensor activity"/>
    <property type="evidence" value="ECO:0007669"/>
    <property type="project" value="InterPro"/>
</dbReference>
<evidence type="ECO:0000256" key="3">
    <source>
        <dbReference type="ARBA" id="ARBA00022840"/>
    </source>
</evidence>
<dbReference type="Pfam" id="PF00154">
    <property type="entry name" value="RecA_N"/>
    <property type="match status" value="1"/>
</dbReference>
<dbReference type="InterPro" id="IPR049428">
    <property type="entry name" value="RecA-like_N"/>
</dbReference>
<protein>
    <recommendedName>
        <fullName evidence="5">RecA family profile 1 domain-containing protein</fullName>
    </recommendedName>
</protein>
<name>A0A445EQK5_ARAHY</name>
<dbReference type="InterPro" id="IPR020588">
    <property type="entry name" value="RecA_ATP-bd"/>
</dbReference>
<dbReference type="InterPro" id="IPR013765">
    <property type="entry name" value="DNA_recomb/repair_RecA"/>
</dbReference>
<organism evidence="6 7">
    <name type="scientific">Arachis hypogaea</name>
    <name type="common">Peanut</name>
    <dbReference type="NCBI Taxonomy" id="3818"/>
    <lineage>
        <taxon>Eukaryota</taxon>
        <taxon>Viridiplantae</taxon>
        <taxon>Streptophyta</taxon>
        <taxon>Embryophyta</taxon>
        <taxon>Tracheophyta</taxon>
        <taxon>Spermatophyta</taxon>
        <taxon>Magnoliopsida</taxon>
        <taxon>eudicotyledons</taxon>
        <taxon>Gunneridae</taxon>
        <taxon>Pentapetalae</taxon>
        <taxon>rosids</taxon>
        <taxon>fabids</taxon>
        <taxon>Fabales</taxon>
        <taxon>Fabaceae</taxon>
        <taxon>Papilionoideae</taxon>
        <taxon>50 kb inversion clade</taxon>
        <taxon>dalbergioids sensu lato</taxon>
        <taxon>Dalbergieae</taxon>
        <taxon>Pterocarpus clade</taxon>
        <taxon>Arachis</taxon>
    </lineage>
</organism>
<dbReference type="GO" id="GO:0006310">
    <property type="term" value="P:DNA recombination"/>
    <property type="evidence" value="ECO:0007669"/>
    <property type="project" value="UniProtKB-KW"/>
</dbReference>
<gene>
    <name evidence="6" type="ORF">Ahy_A01g002366</name>
</gene>
<dbReference type="Gene3D" id="3.40.50.300">
    <property type="entry name" value="P-loop containing nucleotide triphosphate hydrolases"/>
    <property type="match status" value="1"/>
</dbReference>
<dbReference type="EMBL" id="SDMP01000001">
    <property type="protein sequence ID" value="RYR77764.1"/>
    <property type="molecule type" value="Genomic_DNA"/>
</dbReference>
<evidence type="ECO:0000259" key="5">
    <source>
        <dbReference type="PROSITE" id="PS50162"/>
    </source>
</evidence>
<evidence type="ECO:0000256" key="1">
    <source>
        <dbReference type="ARBA" id="ARBA00009391"/>
    </source>
</evidence>
<comment type="caution">
    <text evidence="6">The sequence shown here is derived from an EMBL/GenBank/DDBJ whole genome shotgun (WGS) entry which is preliminary data.</text>
</comment>
<dbReference type="SUPFAM" id="SSF52540">
    <property type="entry name" value="P-loop containing nucleoside triphosphate hydrolases"/>
    <property type="match status" value="1"/>
</dbReference>
<dbReference type="PROSITE" id="PS50162">
    <property type="entry name" value="RECA_2"/>
    <property type="match status" value="1"/>
</dbReference>